<organism evidence="1 2">
    <name type="scientific">Streptomyces halstedii</name>
    <dbReference type="NCBI Taxonomy" id="1944"/>
    <lineage>
        <taxon>Bacteria</taxon>
        <taxon>Bacillati</taxon>
        <taxon>Actinomycetota</taxon>
        <taxon>Actinomycetes</taxon>
        <taxon>Kitasatosporales</taxon>
        <taxon>Streptomycetaceae</taxon>
        <taxon>Streptomyces</taxon>
    </lineage>
</organism>
<keyword evidence="2" id="KW-1185">Reference proteome</keyword>
<dbReference type="RefSeq" id="WP_228873961.1">
    <property type="nucleotide sequence ID" value="NZ_JAHUVW010000004.1"/>
</dbReference>
<protein>
    <submittedName>
        <fullName evidence="1">Uncharacterized protein</fullName>
    </submittedName>
</protein>
<evidence type="ECO:0000313" key="1">
    <source>
        <dbReference type="EMBL" id="MBV7674250.1"/>
    </source>
</evidence>
<name>A0ABS6U152_STRHA</name>
<evidence type="ECO:0000313" key="2">
    <source>
        <dbReference type="Proteomes" id="UP000735541"/>
    </source>
</evidence>
<accession>A0ABS6U152</accession>
<dbReference type="Proteomes" id="UP000735541">
    <property type="component" value="Unassembled WGS sequence"/>
</dbReference>
<gene>
    <name evidence="1" type="ORF">STHAL_32920</name>
</gene>
<proteinExistence type="predicted"/>
<sequence>MTTNKQFKKDVRELADTEGISYTAARRRLTTETAEVPQDRAAMLAGLVARSRGKFTTEEFTARLERGGQEYTGYLADGREAAIEAFEYALEHGVDAVDDELGTVAARKGMPITTDDLAEALRQVRDHSLLIDGSSVAETAYWVADRFWMHRWNDALDRAGIGEYDTVVGPNVYRRFALHEWMAPGHSSGSVPGLY</sequence>
<dbReference type="EMBL" id="JAHUVW010000004">
    <property type="protein sequence ID" value="MBV7674250.1"/>
    <property type="molecule type" value="Genomic_DNA"/>
</dbReference>
<reference evidence="1 2" key="1">
    <citation type="submission" date="2021-07" db="EMBL/GenBank/DDBJ databases">
        <title>Sequencing Streptomyces halstedii LGO-A4 genome an citrus endophytic actinomycete.</title>
        <authorList>
            <person name="Samborskyy M."/>
            <person name="Scott N."/>
            <person name="Deglau R."/>
            <person name="Dickens S."/>
            <person name="Oliveira L.G."/>
        </authorList>
    </citation>
    <scope>NUCLEOTIDE SEQUENCE [LARGE SCALE GENOMIC DNA]</scope>
    <source>
        <strain evidence="1 2">LGO-A4</strain>
    </source>
</reference>
<comment type="caution">
    <text evidence="1">The sequence shown here is derived from an EMBL/GenBank/DDBJ whole genome shotgun (WGS) entry which is preliminary data.</text>
</comment>